<protein>
    <submittedName>
        <fullName evidence="2">AsmA-like C-terminal region-containing protein</fullName>
    </submittedName>
</protein>
<evidence type="ECO:0000313" key="3">
    <source>
        <dbReference type="Proteomes" id="UP001254257"/>
    </source>
</evidence>
<evidence type="ECO:0000313" key="2">
    <source>
        <dbReference type="EMBL" id="MDU0342450.1"/>
    </source>
</evidence>
<dbReference type="EMBL" id="JAWDID010000040">
    <property type="protein sequence ID" value="MDU0342450.1"/>
    <property type="molecule type" value="Genomic_DNA"/>
</dbReference>
<organism evidence="2 3">
    <name type="scientific">Bosea rubneri</name>
    <dbReference type="NCBI Taxonomy" id="3075434"/>
    <lineage>
        <taxon>Bacteria</taxon>
        <taxon>Pseudomonadati</taxon>
        <taxon>Pseudomonadota</taxon>
        <taxon>Alphaproteobacteria</taxon>
        <taxon>Hyphomicrobiales</taxon>
        <taxon>Boseaceae</taxon>
        <taxon>Bosea</taxon>
    </lineage>
</organism>
<dbReference type="Pfam" id="PF05170">
    <property type="entry name" value="AsmA"/>
    <property type="match status" value="1"/>
</dbReference>
<dbReference type="InterPro" id="IPR007844">
    <property type="entry name" value="AsmA"/>
</dbReference>
<name>A0ABU3SDK8_9HYPH</name>
<accession>A0ABU3SDK8</accession>
<comment type="caution">
    <text evidence="2">The sequence shown here is derived from an EMBL/GenBank/DDBJ whole genome shotgun (WGS) entry which is preliminary data.</text>
</comment>
<dbReference type="RefSeq" id="WP_316020223.1">
    <property type="nucleotide sequence ID" value="NZ_JAWDID010000040.1"/>
</dbReference>
<proteinExistence type="predicted"/>
<keyword evidence="3" id="KW-1185">Reference proteome</keyword>
<gene>
    <name evidence="2" type="ORF">RKE40_21340</name>
</gene>
<dbReference type="Proteomes" id="UP001254257">
    <property type="component" value="Unassembled WGS sequence"/>
</dbReference>
<reference evidence="2 3" key="1">
    <citation type="submission" date="2023-09" db="EMBL/GenBank/DDBJ databases">
        <title>Whole genome shotgun sequencing (WGS) of Bosea sp. ZW T0_25, isolated from stored onions (Allium cepa).</title>
        <authorList>
            <person name="Stoll D.A."/>
            <person name="Huch M."/>
        </authorList>
    </citation>
    <scope>NUCLEOTIDE SEQUENCE [LARGE SCALE GENOMIC DNA]</scope>
    <source>
        <strain evidence="2 3">ZW T0_25</strain>
    </source>
</reference>
<dbReference type="PANTHER" id="PTHR30441">
    <property type="entry name" value="DUF748 DOMAIN-CONTAINING PROTEIN"/>
    <property type="match status" value="1"/>
</dbReference>
<dbReference type="PANTHER" id="PTHR30441:SF4">
    <property type="entry name" value="PROTEIN ASMA"/>
    <property type="match status" value="1"/>
</dbReference>
<dbReference type="InterPro" id="IPR052894">
    <property type="entry name" value="AsmA-related"/>
</dbReference>
<evidence type="ECO:0000259" key="1">
    <source>
        <dbReference type="Pfam" id="PF05170"/>
    </source>
</evidence>
<feature type="domain" description="AsmA" evidence="1">
    <location>
        <begin position="333"/>
        <end position="511"/>
    </location>
</feature>
<sequence>MTRRASILGLAVAALLLVLGLQSWGLALALVERQVVAGIEKRVGLKVTSLKRAEIAFLPMPRVSLSEVTFSAPDGTLSGTALRLRARTRLLSLVGGQLDFDRVDLIRPEIDIAVPGGLDSYASWVAPPLGYLAGLKGETRLVIHSGSLMARSGNTILTTLRDVNLVVDDREADEPIAFAGSFTWRGEATKVNLLWPVTGERSRVAFALSSNLMSFRLNGMRSAAQGVTTGQVEFNTRSLPDALAWIGPRPRIATLVRQVELTAEAQLAGDNISLSSVIAKLDGDQLEGVLKLDGDGARRVLSGTLAGAEFDLARLLRQGGEQKPPTTGEAGGTPLEFDSWTAHDVDLRISLDAARLGPTRLGELAAQLMVRKGRFEASVLRASAYGGTARARLLATAVPAGAEVKLQFGLDRVNLGQAGADLPELLGGLTGFATGQIALDGSGDSLEEVVGSMTGRANATLRQGEFKGLNFAELLRRAEKPPLGRDWRGGRTTFETAQFAALANRGVLTLTEAQMAGPGYALSMTGSADLGRRWLELAGVLSATSGTARTPFKIRGPFNDAVFTPTPDAAAIHPTGATR</sequence>